<evidence type="ECO:0000313" key="2">
    <source>
        <dbReference type="Proteomes" id="UP000245622"/>
    </source>
</evidence>
<dbReference type="RefSeq" id="WP_180703503.1">
    <property type="nucleotide sequence ID" value="NZ_CAJUCR010000048.1"/>
</dbReference>
<dbReference type="InterPro" id="IPR016621">
    <property type="entry name" value="UCP014543"/>
</dbReference>
<evidence type="ECO:0000313" key="1">
    <source>
        <dbReference type="EMBL" id="CED93822.1"/>
    </source>
</evidence>
<keyword evidence="2" id="KW-1185">Reference proteome</keyword>
<reference evidence="1 2" key="1">
    <citation type="submission" date="2014-04" db="EMBL/GenBank/DDBJ databases">
        <authorList>
            <person name="Hornung B.V."/>
        </authorList>
    </citation>
    <scope>NUCLEOTIDE SEQUENCE [LARGE SCALE GENOMIC DNA]</scope>
    <source>
        <strain evidence="1 2">CRIB</strain>
    </source>
</reference>
<gene>
    <name evidence="1" type="ORF">CRIB_1212</name>
</gene>
<dbReference type="Pfam" id="PF12646">
    <property type="entry name" value="DUF3783"/>
    <property type="match status" value="1"/>
</dbReference>
<dbReference type="EMBL" id="LN555523">
    <property type="protein sequence ID" value="CED93822.1"/>
    <property type="molecule type" value="Genomic_DNA"/>
</dbReference>
<proteinExistence type="predicted"/>
<sequence>MTFKNLKELDTTESRSCALVFNFNNKELIKIKSVFRLSGISDIIILKNDNLNTPIKDILNDNLLEDSKEKINSRAIIFNNIESRKISAVSDNLKKLKVQRPLLATVTETSINWDLKNLLYNLQEEAISLNSSKISIHKNS</sequence>
<evidence type="ECO:0008006" key="3">
    <source>
        <dbReference type="Google" id="ProtNLM"/>
    </source>
</evidence>
<protein>
    <recommendedName>
        <fullName evidence="3">DUF3783 domain-containing protein</fullName>
    </recommendedName>
</protein>
<dbReference type="Proteomes" id="UP000245622">
    <property type="component" value="Chromosome 1"/>
</dbReference>
<dbReference type="KEGG" id="ril:CRIB_1212"/>
<dbReference type="GeneID" id="82205250"/>
<organism evidence="1 2">
    <name type="scientific">Romboutsia ilealis</name>
    <dbReference type="NCBI Taxonomy" id="1115758"/>
    <lineage>
        <taxon>Bacteria</taxon>
        <taxon>Bacillati</taxon>
        <taxon>Bacillota</taxon>
        <taxon>Clostridia</taxon>
        <taxon>Peptostreptococcales</taxon>
        <taxon>Peptostreptococcaceae</taxon>
        <taxon>Romboutsia</taxon>
    </lineage>
</organism>
<name>A0A1V1I0Q1_9FIRM</name>
<dbReference type="AlphaFoldDB" id="A0A1V1I0Q1"/>
<accession>A0A1V1I0Q1</accession>